<protein>
    <submittedName>
        <fullName evidence="1">Uncharacterized protein</fullName>
    </submittedName>
</protein>
<dbReference type="Proteomes" id="UP000215914">
    <property type="component" value="Chromosome 2"/>
</dbReference>
<name>A0A251VDL5_HELAN</name>
<dbReference type="EMBL" id="CM007891">
    <property type="protein sequence ID" value="OTG33685.1"/>
    <property type="molecule type" value="Genomic_DNA"/>
</dbReference>
<accession>A0A251VDL5</accession>
<dbReference type="STRING" id="4232.A0A251VDL5"/>
<evidence type="ECO:0000313" key="1">
    <source>
        <dbReference type="EMBL" id="OTG33685.1"/>
    </source>
</evidence>
<proteinExistence type="predicted"/>
<sequence length="108" mass="12885">MLCSYGGSVGYGKILLVSRSDKQFVEDTEQIDMFKFRSCGEGYILRNEDEKFMELYTPTMKDLASRDVSRFTIMEYRTMCARLLFICYLKDVPFYLLFKRCSFFIIYF</sequence>
<dbReference type="InParanoid" id="A0A251VDL5"/>
<evidence type="ECO:0000313" key="2">
    <source>
        <dbReference type="Proteomes" id="UP000215914"/>
    </source>
</evidence>
<reference evidence="2" key="1">
    <citation type="journal article" date="2017" name="Nature">
        <title>The sunflower genome provides insights into oil metabolism, flowering and Asterid evolution.</title>
        <authorList>
            <person name="Badouin H."/>
            <person name="Gouzy J."/>
            <person name="Grassa C.J."/>
            <person name="Murat F."/>
            <person name="Staton S.E."/>
            <person name="Cottret L."/>
            <person name="Lelandais-Briere C."/>
            <person name="Owens G.L."/>
            <person name="Carrere S."/>
            <person name="Mayjonade B."/>
            <person name="Legrand L."/>
            <person name="Gill N."/>
            <person name="Kane N.C."/>
            <person name="Bowers J.E."/>
            <person name="Hubner S."/>
            <person name="Bellec A."/>
            <person name="Berard A."/>
            <person name="Berges H."/>
            <person name="Blanchet N."/>
            <person name="Boniface M.C."/>
            <person name="Brunel D."/>
            <person name="Catrice O."/>
            <person name="Chaidir N."/>
            <person name="Claudel C."/>
            <person name="Donnadieu C."/>
            <person name="Faraut T."/>
            <person name="Fievet G."/>
            <person name="Helmstetter N."/>
            <person name="King M."/>
            <person name="Knapp S.J."/>
            <person name="Lai Z."/>
            <person name="Le Paslier M.C."/>
            <person name="Lippi Y."/>
            <person name="Lorenzon L."/>
            <person name="Mandel J.R."/>
            <person name="Marage G."/>
            <person name="Marchand G."/>
            <person name="Marquand E."/>
            <person name="Bret-Mestries E."/>
            <person name="Morien E."/>
            <person name="Nambeesan S."/>
            <person name="Nguyen T."/>
            <person name="Pegot-Espagnet P."/>
            <person name="Pouilly N."/>
            <person name="Raftis F."/>
            <person name="Sallet E."/>
            <person name="Schiex T."/>
            <person name="Thomas J."/>
            <person name="Vandecasteele C."/>
            <person name="Vares D."/>
            <person name="Vear F."/>
            <person name="Vautrin S."/>
            <person name="Crespi M."/>
            <person name="Mangin B."/>
            <person name="Burke J.M."/>
            <person name="Salse J."/>
            <person name="Munos S."/>
            <person name="Vincourt P."/>
            <person name="Rieseberg L.H."/>
            <person name="Langlade N.B."/>
        </authorList>
    </citation>
    <scope>NUCLEOTIDE SEQUENCE [LARGE SCALE GENOMIC DNA]</scope>
    <source>
        <strain evidence="2">cv. SF193</strain>
    </source>
</reference>
<gene>
    <name evidence="1" type="ORF">HannXRQ_Chr02g0037401</name>
</gene>
<dbReference type="AlphaFoldDB" id="A0A251VDL5"/>
<organism evidence="1 2">
    <name type="scientific">Helianthus annuus</name>
    <name type="common">Common sunflower</name>
    <dbReference type="NCBI Taxonomy" id="4232"/>
    <lineage>
        <taxon>Eukaryota</taxon>
        <taxon>Viridiplantae</taxon>
        <taxon>Streptophyta</taxon>
        <taxon>Embryophyta</taxon>
        <taxon>Tracheophyta</taxon>
        <taxon>Spermatophyta</taxon>
        <taxon>Magnoliopsida</taxon>
        <taxon>eudicotyledons</taxon>
        <taxon>Gunneridae</taxon>
        <taxon>Pentapetalae</taxon>
        <taxon>asterids</taxon>
        <taxon>campanulids</taxon>
        <taxon>Asterales</taxon>
        <taxon>Asteraceae</taxon>
        <taxon>Asteroideae</taxon>
        <taxon>Heliantheae alliance</taxon>
        <taxon>Heliantheae</taxon>
        <taxon>Helianthus</taxon>
    </lineage>
</organism>
<keyword evidence="2" id="KW-1185">Reference proteome</keyword>